<evidence type="ECO:0000313" key="2">
    <source>
        <dbReference type="EMBL" id="KAF5336489.1"/>
    </source>
</evidence>
<proteinExistence type="predicted"/>
<feature type="region of interest" description="Disordered" evidence="1">
    <location>
        <begin position="1"/>
        <end position="66"/>
    </location>
</feature>
<dbReference type="AlphaFoldDB" id="A0A8H5C867"/>
<comment type="caution">
    <text evidence="2">The sequence shown here is derived from an EMBL/GenBank/DDBJ whole genome shotgun (WGS) entry which is preliminary data.</text>
</comment>
<reference evidence="2 3" key="1">
    <citation type="journal article" date="2020" name="ISME J.">
        <title>Uncovering the hidden diversity of litter-decomposition mechanisms in mushroom-forming fungi.</title>
        <authorList>
            <person name="Floudas D."/>
            <person name="Bentzer J."/>
            <person name="Ahren D."/>
            <person name="Johansson T."/>
            <person name="Persson P."/>
            <person name="Tunlid A."/>
        </authorList>
    </citation>
    <scope>NUCLEOTIDE SEQUENCE [LARGE SCALE GENOMIC DNA]</scope>
    <source>
        <strain evidence="2 3">CBS 175.51</strain>
    </source>
</reference>
<keyword evidence="3" id="KW-1185">Reference proteome</keyword>
<feature type="region of interest" description="Disordered" evidence="1">
    <location>
        <begin position="175"/>
        <end position="198"/>
    </location>
</feature>
<feature type="compositionally biased region" description="Basic and acidic residues" evidence="1">
    <location>
        <begin position="22"/>
        <end position="36"/>
    </location>
</feature>
<dbReference type="Proteomes" id="UP000541558">
    <property type="component" value="Unassembled WGS sequence"/>
</dbReference>
<organism evidence="2 3">
    <name type="scientific">Ephemerocybe angulata</name>
    <dbReference type="NCBI Taxonomy" id="980116"/>
    <lineage>
        <taxon>Eukaryota</taxon>
        <taxon>Fungi</taxon>
        <taxon>Dikarya</taxon>
        <taxon>Basidiomycota</taxon>
        <taxon>Agaricomycotina</taxon>
        <taxon>Agaricomycetes</taxon>
        <taxon>Agaricomycetidae</taxon>
        <taxon>Agaricales</taxon>
        <taxon>Agaricineae</taxon>
        <taxon>Psathyrellaceae</taxon>
        <taxon>Ephemerocybe</taxon>
    </lineage>
</organism>
<evidence type="ECO:0000313" key="3">
    <source>
        <dbReference type="Proteomes" id="UP000541558"/>
    </source>
</evidence>
<protein>
    <submittedName>
        <fullName evidence="2">Uncharacterized protein</fullName>
    </submittedName>
</protein>
<dbReference type="PANTHER" id="PTHR45786">
    <property type="entry name" value="DNA BINDING PROTEIN-LIKE"/>
    <property type="match status" value="1"/>
</dbReference>
<dbReference type="EMBL" id="JAACJK010000058">
    <property type="protein sequence ID" value="KAF5336489.1"/>
    <property type="molecule type" value="Genomic_DNA"/>
</dbReference>
<name>A0A8H5C867_9AGAR</name>
<gene>
    <name evidence="2" type="ORF">D9611_006749</name>
</gene>
<accession>A0A8H5C867</accession>
<feature type="region of interest" description="Disordered" evidence="1">
    <location>
        <begin position="81"/>
        <end position="104"/>
    </location>
</feature>
<dbReference type="PANTHER" id="PTHR45786:SF74">
    <property type="entry name" value="ATP-DEPENDENT DNA HELICASE"/>
    <property type="match status" value="1"/>
</dbReference>
<sequence length="412" mass="44871">MVLNRAENSALEGARSTQRWASRLEQENGLEERRQQTEFGAFDSFDTPPAHSAIPHAQIRPPIPHNPTIPASDAYIFRPPVPRRSAPPPPTVTPTFGPPRPPTRQPLTLPVWLPVITPPRPPARQPIAPIVAPVFGPPQPPVQRPPAQAQPTIGAPVFGPTRPSVRQRPTQAAPTIGATVFGPPRPPVRQPPTQAVTPAAAPRLPALQRQTVPAPPPFAVPANNGGRAGSAQPQLPAPAAIPPLGGNADDDEDATGNRGEGRRIARIRRNNLFYAARRAYHDPATRHDLGRMDVECPHCHALHWMDEKLSKSSTASPKFGVCCGQGKVKLDAIPEPPALLRTMFTSMDPLYIKFREDVWKYNRAFSFTSLGVHEDHSVNGRGRGPPVFRISGELHHYSGALEALNGQRPRQR</sequence>
<feature type="region of interest" description="Disordered" evidence="1">
    <location>
        <begin position="210"/>
        <end position="262"/>
    </location>
</feature>
<dbReference type="OrthoDB" id="3366231at2759"/>
<evidence type="ECO:0000256" key="1">
    <source>
        <dbReference type="SAM" id="MobiDB-lite"/>
    </source>
</evidence>